<sequence>MILDQYEVKQCIEKKIEDNDTADAKKNDKKCKSILVQCIANTHLEYIKGKNTAYEMWTALKTVFEKHFLKFEEVVRELKSVGATLEDIDIVCHLLLTLPKNFDPIVTALETMDADKLKLEFVKGKLLDYEMKRRHEVTEACDTTAKITRL</sequence>
<gene>
    <name evidence="1" type="ORF">QE152_g22176</name>
</gene>
<proteinExistence type="predicted"/>
<keyword evidence="2" id="KW-1185">Reference proteome</keyword>
<dbReference type="Proteomes" id="UP001458880">
    <property type="component" value="Unassembled WGS sequence"/>
</dbReference>
<evidence type="ECO:0000313" key="2">
    <source>
        <dbReference type="Proteomes" id="UP001458880"/>
    </source>
</evidence>
<name>A0AAW1KL60_POPJA</name>
<dbReference type="EMBL" id="JASPKY010000212">
    <property type="protein sequence ID" value="KAK9720237.1"/>
    <property type="molecule type" value="Genomic_DNA"/>
</dbReference>
<organism evidence="1 2">
    <name type="scientific">Popillia japonica</name>
    <name type="common">Japanese beetle</name>
    <dbReference type="NCBI Taxonomy" id="7064"/>
    <lineage>
        <taxon>Eukaryota</taxon>
        <taxon>Metazoa</taxon>
        <taxon>Ecdysozoa</taxon>
        <taxon>Arthropoda</taxon>
        <taxon>Hexapoda</taxon>
        <taxon>Insecta</taxon>
        <taxon>Pterygota</taxon>
        <taxon>Neoptera</taxon>
        <taxon>Endopterygota</taxon>
        <taxon>Coleoptera</taxon>
        <taxon>Polyphaga</taxon>
        <taxon>Scarabaeiformia</taxon>
        <taxon>Scarabaeidae</taxon>
        <taxon>Rutelinae</taxon>
        <taxon>Popillia</taxon>
    </lineage>
</organism>
<dbReference type="AlphaFoldDB" id="A0AAW1KL60"/>
<accession>A0AAW1KL60</accession>
<evidence type="ECO:0000313" key="1">
    <source>
        <dbReference type="EMBL" id="KAK9720237.1"/>
    </source>
</evidence>
<dbReference type="Pfam" id="PF14223">
    <property type="entry name" value="Retrotran_gag_2"/>
    <property type="match status" value="1"/>
</dbReference>
<reference evidence="1 2" key="1">
    <citation type="journal article" date="2024" name="BMC Genomics">
        <title>De novo assembly and annotation of Popillia japonica's genome with initial clues to its potential as an invasive pest.</title>
        <authorList>
            <person name="Cucini C."/>
            <person name="Boschi S."/>
            <person name="Funari R."/>
            <person name="Cardaioli E."/>
            <person name="Iannotti N."/>
            <person name="Marturano G."/>
            <person name="Paoli F."/>
            <person name="Bruttini M."/>
            <person name="Carapelli A."/>
            <person name="Frati F."/>
            <person name="Nardi F."/>
        </authorList>
    </citation>
    <scope>NUCLEOTIDE SEQUENCE [LARGE SCALE GENOMIC DNA]</scope>
    <source>
        <strain evidence="1">DMR45628</strain>
    </source>
</reference>
<protein>
    <submittedName>
        <fullName evidence="1">Uncharacterized protein</fullName>
    </submittedName>
</protein>
<comment type="caution">
    <text evidence="1">The sequence shown here is derived from an EMBL/GenBank/DDBJ whole genome shotgun (WGS) entry which is preliminary data.</text>
</comment>